<dbReference type="AlphaFoldDB" id="A0A3B0XFA8"/>
<accession>A0A3B0XFA8</accession>
<evidence type="ECO:0000313" key="1">
    <source>
        <dbReference type="EMBL" id="VAW54664.1"/>
    </source>
</evidence>
<reference evidence="1" key="1">
    <citation type="submission" date="2018-06" db="EMBL/GenBank/DDBJ databases">
        <authorList>
            <person name="Zhirakovskaya E."/>
        </authorList>
    </citation>
    <scope>NUCLEOTIDE SEQUENCE</scope>
</reference>
<evidence type="ECO:0008006" key="2">
    <source>
        <dbReference type="Google" id="ProtNLM"/>
    </source>
</evidence>
<gene>
    <name evidence="1" type="ORF">MNBD_GAMMA05-1278</name>
</gene>
<protein>
    <recommendedName>
        <fullName evidence="2">DUF4124 domain-containing protein</fullName>
    </recommendedName>
</protein>
<name>A0A3B0XFA8_9ZZZZ</name>
<dbReference type="EMBL" id="UOFE01000043">
    <property type="protein sequence ID" value="VAW54664.1"/>
    <property type="molecule type" value="Genomic_DNA"/>
</dbReference>
<organism evidence="1">
    <name type="scientific">hydrothermal vent metagenome</name>
    <dbReference type="NCBI Taxonomy" id="652676"/>
    <lineage>
        <taxon>unclassified sequences</taxon>
        <taxon>metagenomes</taxon>
        <taxon>ecological metagenomes</taxon>
    </lineage>
</organism>
<proteinExistence type="predicted"/>
<sequence length="201" mass="23116">MCKKLLIYMNIINKILPFIILLTASEFLYADIYQCKNDNGTISFKDTECSSSESLINMQKEEIYILKTDNDATLSNEKKLKVLYEASKYGNTTRFVKVSVFEETDNYLILEVTGYFSGYPAGTMQFRVTPNIPWGYSGNVETKKPGMITAYTRISLNSSAKDKEKSDILLLQLWHYSPKNKASRLNILTVPFKKTWYKNDT</sequence>